<dbReference type="HOGENOM" id="CLU_2993083_0_0_3"/>
<protein>
    <submittedName>
        <fullName evidence="1">Uncharacterized protein</fullName>
    </submittedName>
</protein>
<dbReference type="STRING" id="59922.P9303_01321"/>
<evidence type="ECO:0000313" key="2">
    <source>
        <dbReference type="Proteomes" id="UP000002274"/>
    </source>
</evidence>
<dbReference type="EMBL" id="CP000554">
    <property type="protein sequence ID" value="ABM76887.1"/>
    <property type="molecule type" value="Genomic_DNA"/>
</dbReference>
<gene>
    <name evidence="1" type="ordered locus">P9303_01321</name>
</gene>
<proteinExistence type="predicted"/>
<name>A2C5X7_PROM3</name>
<dbReference type="KEGG" id="pmf:P9303_01321"/>
<dbReference type="AlphaFoldDB" id="A2C5X7"/>
<organism evidence="1 2">
    <name type="scientific">Prochlorococcus marinus (strain MIT 9303)</name>
    <dbReference type="NCBI Taxonomy" id="59922"/>
    <lineage>
        <taxon>Bacteria</taxon>
        <taxon>Bacillati</taxon>
        <taxon>Cyanobacteriota</taxon>
        <taxon>Cyanophyceae</taxon>
        <taxon>Synechococcales</taxon>
        <taxon>Prochlorococcaceae</taxon>
        <taxon>Prochlorococcus</taxon>
    </lineage>
</organism>
<dbReference type="Proteomes" id="UP000002274">
    <property type="component" value="Chromosome"/>
</dbReference>
<accession>A2C5X7</accession>
<evidence type="ECO:0000313" key="1">
    <source>
        <dbReference type="EMBL" id="ABM76887.1"/>
    </source>
</evidence>
<sequence length="57" mass="6283">MKRDQALELQAETTIHALSPGAHRDGETDIEMGADLFALSCRSWCYCPCHSVHLPIG</sequence>
<reference evidence="1 2" key="1">
    <citation type="journal article" date="2007" name="PLoS Genet.">
        <title>Patterns and implications of gene gain and loss in the evolution of Prochlorococcus.</title>
        <authorList>
            <person name="Kettler G.C."/>
            <person name="Martiny A.C."/>
            <person name="Huang K."/>
            <person name="Zucker J."/>
            <person name="Coleman M.L."/>
            <person name="Rodrigue S."/>
            <person name="Chen F."/>
            <person name="Lapidus A."/>
            <person name="Ferriera S."/>
            <person name="Johnson J."/>
            <person name="Steglich C."/>
            <person name="Church G.M."/>
            <person name="Richardson P."/>
            <person name="Chisholm S.W."/>
        </authorList>
    </citation>
    <scope>NUCLEOTIDE SEQUENCE [LARGE SCALE GENOMIC DNA]</scope>
    <source>
        <strain evidence="1 2">MIT 9303</strain>
    </source>
</reference>